<sequence>MTCAGYSYDLYVNQSKKFCVRICFAWLSHCLELRDWLRRGQTIRMNAGDHKAAS</sequence>
<dbReference type="AlphaFoldDB" id="A0A5C6DIU8"/>
<evidence type="ECO:0000313" key="1">
    <source>
        <dbReference type="EMBL" id="TWU36740.1"/>
    </source>
</evidence>
<protein>
    <submittedName>
        <fullName evidence="1">Uncharacterized protein</fullName>
    </submittedName>
</protein>
<comment type="caution">
    <text evidence="1">The sequence shown here is derived from an EMBL/GenBank/DDBJ whole genome shotgun (WGS) entry which is preliminary data.</text>
</comment>
<accession>A0A5C6DIU8</accession>
<dbReference type="EMBL" id="SJPY01000008">
    <property type="protein sequence ID" value="TWU36740.1"/>
    <property type="molecule type" value="Genomic_DNA"/>
</dbReference>
<proteinExistence type="predicted"/>
<reference evidence="1 2" key="1">
    <citation type="submission" date="2019-02" db="EMBL/GenBank/DDBJ databases">
        <title>Deep-cultivation of Planctomycetes and their phenomic and genomic characterization uncovers novel biology.</title>
        <authorList>
            <person name="Wiegand S."/>
            <person name="Jogler M."/>
            <person name="Boedeker C."/>
            <person name="Pinto D."/>
            <person name="Vollmers J."/>
            <person name="Rivas-Marin E."/>
            <person name="Kohn T."/>
            <person name="Peeters S.H."/>
            <person name="Heuer A."/>
            <person name="Rast P."/>
            <person name="Oberbeckmann S."/>
            <person name="Bunk B."/>
            <person name="Jeske O."/>
            <person name="Meyerdierks A."/>
            <person name="Storesund J.E."/>
            <person name="Kallscheuer N."/>
            <person name="Luecker S."/>
            <person name="Lage O.M."/>
            <person name="Pohl T."/>
            <person name="Merkel B.J."/>
            <person name="Hornburger P."/>
            <person name="Mueller R.-W."/>
            <person name="Bruemmer F."/>
            <person name="Labrenz M."/>
            <person name="Spormann A.M."/>
            <person name="Op Den Camp H."/>
            <person name="Overmann J."/>
            <person name="Amann R."/>
            <person name="Jetten M.S.M."/>
            <person name="Mascher T."/>
            <person name="Medema M.H."/>
            <person name="Devos D.P."/>
            <person name="Kaster A.-K."/>
            <person name="Ovreas L."/>
            <person name="Rohde M."/>
            <person name="Galperin M.Y."/>
            <person name="Jogler C."/>
        </authorList>
    </citation>
    <scope>NUCLEOTIDE SEQUENCE [LARGE SCALE GENOMIC DNA]</scope>
    <source>
        <strain evidence="1 2">Q31b</strain>
    </source>
</reference>
<name>A0A5C6DIU8_9BACT</name>
<gene>
    <name evidence="1" type="ORF">Q31b_50220</name>
</gene>
<dbReference type="Proteomes" id="UP000315471">
    <property type="component" value="Unassembled WGS sequence"/>
</dbReference>
<organism evidence="1 2">
    <name type="scientific">Novipirellula aureliae</name>
    <dbReference type="NCBI Taxonomy" id="2527966"/>
    <lineage>
        <taxon>Bacteria</taxon>
        <taxon>Pseudomonadati</taxon>
        <taxon>Planctomycetota</taxon>
        <taxon>Planctomycetia</taxon>
        <taxon>Pirellulales</taxon>
        <taxon>Pirellulaceae</taxon>
        <taxon>Novipirellula</taxon>
    </lineage>
</organism>
<keyword evidence="2" id="KW-1185">Reference proteome</keyword>
<evidence type="ECO:0000313" key="2">
    <source>
        <dbReference type="Proteomes" id="UP000315471"/>
    </source>
</evidence>